<sequence>MTSLYDAHDYYKKMLELQGKLRKSEEERIRLEERFNLLVQESRNRHDTCISRLRMKYIEYLEEQRIRDERNHKLLGALDRVDNSLSLMTAKTDKLNILRKQYETYLLRVYANRQNPASIAGDSGVTSQIDEGYSKKNSSVVQFSHRANQNIPFSTVQFNKRLTDNPSKTEQLLHIQNLPRTRIISSPIPLSNKINVSRKESKYEGNSNLPQDVKNQRLQLSQMSLPEIHQSQKDIYNNKFVSSSNLENNRNLGDQYLPTSILENVALNRPFLSQYNKLSTSHMEPIQNAAYLATNEALISENMLQRNSLNIPQSQIASTSTQCQSDIPIAQHTLYRDTDLYKNVPRPNFRDVTSFSTLGSVPTKITKTDSPRRIMVEMSPRSQGQIDYFSSYRPTGHSYNDLKSREMPTHFFPRDNSLYRNVPNLTSSMITGRAMHGLSNVPRRNTDLDEETRTTRKLENELDRYINKIRNLHRELDVQSLEEHDYEQNTSGDLLNITLSDDGTDYPIDKVKDERVSQEVAKVLALADDLASKKPSVNKTELSCDNKDKQINGIEHKNDKNTEDKRTNLNSETRYDVLSDKTFETSTRLEKGSINNDVTSHDLELEQSDKNIQDLEKENWNNVKVKNIQDPNEREEMILRNSTDTKLDNSKAVVKNHTQHEKEDHVLQIGEELEISQQFFNAESLNPWDVKHMIKQVLEIQLDEIDTDLIESDKNKKTIIVTEDKHEKQITETSIILENEVTANLSRDHESAIVEEIDTIEQQDTNKNLEITLNTEDFSENNKNEEPIENIPLTSDYPEYSNQRYEDEVDDTEVKVIQEDKNIEDNSQIVNIDDIQQEQLARPDTSDEYYASDEQNVQGLDQDTAYRSDVNQEFIDPNQQYDYDQNALDEDNVNQEYEGYIKDDYAVTDQNAINTKHEYLEQSYEQYPADSEQEYIEENEEYHENRNKSNVYDENYDTNQVNDNETNQEYLVEQYNTVETDQNVINIETDQNAINIETDQNAINTETDQNAINVETDYNADNIDAEDVTDNFANNEIEKESINQSNIISDHDQESIPVEQTNQSKKKKDIINSLLDSDTESTIERNISNTESDFDFQ</sequence>
<proteinExistence type="predicted"/>
<reference evidence="3" key="1">
    <citation type="journal article" date="2020" name="G3 (Bethesda)">
        <title>High-Quality Assemblies for Three Invasive Social Wasps from the &lt;i&gt;Vespula&lt;/i&gt; Genus.</title>
        <authorList>
            <person name="Harrop T.W.R."/>
            <person name="Guhlin J."/>
            <person name="McLaughlin G.M."/>
            <person name="Permina E."/>
            <person name="Stockwell P."/>
            <person name="Gilligan J."/>
            <person name="Le Lec M.F."/>
            <person name="Gruber M.A.M."/>
            <person name="Quinn O."/>
            <person name="Lovegrove M."/>
            <person name="Duncan E.J."/>
            <person name="Remnant E.J."/>
            <person name="Van Eeckhoven J."/>
            <person name="Graham B."/>
            <person name="Knapp R.A."/>
            <person name="Langford K.W."/>
            <person name="Kronenberg Z."/>
            <person name="Press M.O."/>
            <person name="Eacker S.M."/>
            <person name="Wilson-Rankin E.E."/>
            <person name="Purcell J."/>
            <person name="Lester P.J."/>
            <person name="Dearden P.K."/>
        </authorList>
    </citation>
    <scope>NUCLEOTIDE SEQUENCE</scope>
    <source>
        <strain evidence="3">Linc-1</strain>
    </source>
</reference>
<dbReference type="AlphaFoldDB" id="A0A834MRH3"/>
<feature type="region of interest" description="Disordered" evidence="2">
    <location>
        <begin position="1045"/>
        <end position="1097"/>
    </location>
</feature>
<protein>
    <submittedName>
        <fullName evidence="3">Uncharacterized protein</fullName>
    </submittedName>
</protein>
<dbReference type="EMBL" id="JACSDZ010000020">
    <property type="protein sequence ID" value="KAF7382455.1"/>
    <property type="molecule type" value="Genomic_DNA"/>
</dbReference>
<evidence type="ECO:0000313" key="4">
    <source>
        <dbReference type="Proteomes" id="UP000617340"/>
    </source>
</evidence>
<comment type="caution">
    <text evidence="3">The sequence shown here is derived from an EMBL/GenBank/DDBJ whole genome shotgun (WGS) entry which is preliminary data.</text>
</comment>
<dbReference type="Proteomes" id="UP000617340">
    <property type="component" value="Unassembled WGS sequence"/>
</dbReference>
<gene>
    <name evidence="3" type="ORF">HZH68_015374</name>
</gene>
<feature type="region of interest" description="Disordered" evidence="2">
    <location>
        <begin position="779"/>
        <end position="798"/>
    </location>
</feature>
<organism evidence="3 4">
    <name type="scientific">Vespula germanica</name>
    <name type="common">German yellow jacket</name>
    <name type="synonym">Paravespula germanica</name>
    <dbReference type="NCBI Taxonomy" id="30212"/>
    <lineage>
        <taxon>Eukaryota</taxon>
        <taxon>Metazoa</taxon>
        <taxon>Ecdysozoa</taxon>
        <taxon>Arthropoda</taxon>
        <taxon>Hexapoda</taxon>
        <taxon>Insecta</taxon>
        <taxon>Pterygota</taxon>
        <taxon>Neoptera</taxon>
        <taxon>Endopterygota</taxon>
        <taxon>Hymenoptera</taxon>
        <taxon>Apocrita</taxon>
        <taxon>Aculeata</taxon>
        <taxon>Vespoidea</taxon>
        <taxon>Vespidae</taxon>
        <taxon>Vespinae</taxon>
        <taxon>Vespula</taxon>
    </lineage>
</organism>
<name>A0A834MRH3_VESGE</name>
<accession>A0A834MRH3</accession>
<evidence type="ECO:0000313" key="3">
    <source>
        <dbReference type="EMBL" id="KAF7382455.1"/>
    </source>
</evidence>
<keyword evidence="4" id="KW-1185">Reference proteome</keyword>
<evidence type="ECO:0000256" key="1">
    <source>
        <dbReference type="SAM" id="Coils"/>
    </source>
</evidence>
<keyword evidence="1" id="KW-0175">Coiled coil</keyword>
<feature type="coiled-coil region" evidence="1">
    <location>
        <begin position="448"/>
        <end position="482"/>
    </location>
</feature>
<feature type="coiled-coil region" evidence="1">
    <location>
        <begin position="7"/>
        <end position="41"/>
    </location>
</feature>
<evidence type="ECO:0000256" key="2">
    <source>
        <dbReference type="SAM" id="MobiDB-lite"/>
    </source>
</evidence>